<reference evidence="3 5" key="2">
    <citation type="submission" date="2019-06" db="EMBL/GenBank/DDBJ databases">
        <title>Whole genome shotgun sequence of Corynebacterium flavescens NBRC 14136.</title>
        <authorList>
            <person name="Hosoyama A."/>
            <person name="Uohara A."/>
            <person name="Ohji S."/>
            <person name="Ichikawa N."/>
        </authorList>
    </citation>
    <scope>NUCLEOTIDE SEQUENCE [LARGE SCALE GENOMIC DNA]</scope>
    <source>
        <strain evidence="3 5">NBRC 14136</strain>
    </source>
</reference>
<dbReference type="KEGG" id="cfc:CFLV_09355"/>
<dbReference type="STRING" id="28028.CFLV_09355"/>
<accession>A0A1L7CNF6</accession>
<evidence type="ECO:0000313" key="5">
    <source>
        <dbReference type="Proteomes" id="UP000315353"/>
    </source>
</evidence>
<name>A0A1L7CNF6_CORFL</name>
<feature type="region of interest" description="Disordered" evidence="1">
    <location>
        <begin position="57"/>
        <end position="84"/>
    </location>
</feature>
<evidence type="ECO:0000313" key="3">
    <source>
        <dbReference type="EMBL" id="GEB97791.1"/>
    </source>
</evidence>
<keyword evidence="4" id="KW-1185">Reference proteome</keyword>
<dbReference type="Proteomes" id="UP000315353">
    <property type="component" value="Unassembled WGS sequence"/>
</dbReference>
<dbReference type="AlphaFoldDB" id="A0A1L7CNF6"/>
<evidence type="ECO:0000256" key="1">
    <source>
        <dbReference type="SAM" id="MobiDB-lite"/>
    </source>
</evidence>
<dbReference type="RefSeq" id="WP_075730293.1">
    <property type="nucleotide sequence ID" value="NZ_BJNB01000016.1"/>
</dbReference>
<dbReference type="Proteomes" id="UP000185479">
    <property type="component" value="Chromosome"/>
</dbReference>
<dbReference type="GeneID" id="82880907"/>
<protein>
    <submittedName>
        <fullName evidence="2">Uncharacterized protein</fullName>
    </submittedName>
</protein>
<reference evidence="2 4" key="1">
    <citation type="submission" date="2014-08" db="EMBL/GenBank/DDBJ databases">
        <title>Complete genome sequence of Corynebacterium flavescens OJ8(T)(=DSM 20296(T)), isolated from cheese.</title>
        <authorList>
            <person name="Ruckert C."/>
            <person name="Albersmeier A."/>
            <person name="Winkler A."/>
            <person name="Kalinowski J."/>
        </authorList>
    </citation>
    <scope>NUCLEOTIDE SEQUENCE [LARGE SCALE GENOMIC DNA]</scope>
    <source>
        <strain evidence="2 4">OJ8</strain>
    </source>
</reference>
<dbReference type="EMBL" id="BJNB01000016">
    <property type="protein sequence ID" value="GEB97791.1"/>
    <property type="molecule type" value="Genomic_DNA"/>
</dbReference>
<evidence type="ECO:0000313" key="2">
    <source>
        <dbReference type="EMBL" id="APT87373.1"/>
    </source>
</evidence>
<evidence type="ECO:0000313" key="4">
    <source>
        <dbReference type="Proteomes" id="UP000185479"/>
    </source>
</evidence>
<organism evidence="2 4">
    <name type="scientific">Corynebacterium flavescens</name>
    <dbReference type="NCBI Taxonomy" id="28028"/>
    <lineage>
        <taxon>Bacteria</taxon>
        <taxon>Bacillati</taxon>
        <taxon>Actinomycetota</taxon>
        <taxon>Actinomycetes</taxon>
        <taxon>Mycobacteriales</taxon>
        <taxon>Corynebacteriaceae</taxon>
        <taxon>Corynebacterium</taxon>
    </lineage>
</organism>
<sequence length="137" mass="15467">MSTPRFINQAGEWLVRIPKADFEQGKEITVPKKTGESKVRIDDWMEEDGDDYLCAFTDLNPKPKKSTPRKASPRRPKAQAGTSATARQLAFLQKLLDQNAIKLATDLYDFDGLRIDVSDKKSLTKKDASFFIDMLNA</sequence>
<dbReference type="EMBL" id="CP009246">
    <property type="protein sequence ID" value="APT87373.1"/>
    <property type="molecule type" value="Genomic_DNA"/>
</dbReference>
<proteinExistence type="predicted"/>
<feature type="compositionally biased region" description="Basic residues" evidence="1">
    <location>
        <begin position="62"/>
        <end position="77"/>
    </location>
</feature>
<gene>
    <name evidence="3" type="ORF">CFL01nite_12860</name>
    <name evidence="2" type="ORF">CFLV_09355</name>
</gene>